<dbReference type="GO" id="GO:0005737">
    <property type="term" value="C:cytoplasm"/>
    <property type="evidence" value="ECO:0007669"/>
    <property type="project" value="TreeGrafter"/>
</dbReference>
<accession>A0A6N1CQB0</accession>
<keyword evidence="4" id="KW-0249">Electron transport</keyword>
<dbReference type="EMBL" id="CP048810">
    <property type="protein sequence ID" value="QKS85997.1"/>
    <property type="molecule type" value="Genomic_DNA"/>
</dbReference>
<proteinExistence type="inferred from homology"/>
<evidence type="ECO:0000313" key="10">
    <source>
        <dbReference type="Proteomes" id="UP000509545"/>
    </source>
</evidence>
<dbReference type="Pfam" id="PF21352">
    <property type="entry name" value="Zn_ribbon_Thio2"/>
    <property type="match status" value="1"/>
</dbReference>
<dbReference type="InterPro" id="IPR013766">
    <property type="entry name" value="Thioredoxin_domain"/>
</dbReference>
<dbReference type="InterPro" id="IPR005746">
    <property type="entry name" value="Thioredoxin"/>
</dbReference>
<dbReference type="PROSITE" id="PS51352">
    <property type="entry name" value="THIOREDOXIN_2"/>
    <property type="match status" value="1"/>
</dbReference>
<evidence type="ECO:0000256" key="5">
    <source>
        <dbReference type="ARBA" id="ARBA00023157"/>
    </source>
</evidence>
<name>A0A6N1CQB0_9PSED</name>
<keyword evidence="3" id="KW-0479">Metal-binding</keyword>
<dbReference type="NCBIfam" id="TIGR01068">
    <property type="entry name" value="thioredoxin"/>
    <property type="match status" value="1"/>
</dbReference>
<evidence type="ECO:0000256" key="3">
    <source>
        <dbReference type="ARBA" id="ARBA00022723"/>
    </source>
</evidence>
<feature type="domain" description="Thioredoxin" evidence="8">
    <location>
        <begin position="1"/>
        <end position="148"/>
    </location>
</feature>
<organism evidence="9 10">
    <name type="scientific">Pseudomonas bijieensis</name>
    <dbReference type="NCBI Taxonomy" id="2681983"/>
    <lineage>
        <taxon>Bacteria</taxon>
        <taxon>Pseudomonadati</taxon>
        <taxon>Pseudomonadota</taxon>
        <taxon>Gammaproteobacteria</taxon>
        <taxon>Pseudomonadales</taxon>
        <taxon>Pseudomonadaceae</taxon>
        <taxon>Pseudomonas</taxon>
    </lineage>
</organism>
<dbReference type="PROSITE" id="PS00194">
    <property type="entry name" value="THIOREDOXIN_1"/>
    <property type="match status" value="1"/>
</dbReference>
<keyword evidence="5" id="KW-1015">Disulfide bond</keyword>
<keyword evidence="10" id="KW-1185">Reference proteome</keyword>
<dbReference type="Gene3D" id="3.40.30.10">
    <property type="entry name" value="Glutaredoxin"/>
    <property type="match status" value="1"/>
</dbReference>
<evidence type="ECO:0000256" key="1">
    <source>
        <dbReference type="ARBA" id="ARBA00008987"/>
    </source>
</evidence>
<dbReference type="NCBIfam" id="NF008229">
    <property type="entry name" value="PRK10996.1"/>
    <property type="match status" value="1"/>
</dbReference>
<dbReference type="AlphaFoldDB" id="A0A6N1CQB0"/>
<dbReference type="PANTHER" id="PTHR45663">
    <property type="entry name" value="GEO12009P1"/>
    <property type="match status" value="1"/>
</dbReference>
<dbReference type="Pfam" id="PF00085">
    <property type="entry name" value="Thioredoxin"/>
    <property type="match status" value="1"/>
</dbReference>
<sequence>MIFLETAPMLIPCPHCNGLNRIPAERLGDQPKCGRCKAPVLLSKPFELKQGDYASQIKGDLPLLVDIWADWCGPCKSFAPVFEQAAAQLTGKCRLAKLDSEANQQLSAQLGIRSIPSLILFKDGREVARQSGAFPLPQLMSWLRSQGI</sequence>
<evidence type="ECO:0000256" key="6">
    <source>
        <dbReference type="ARBA" id="ARBA00023284"/>
    </source>
</evidence>
<evidence type="ECO:0000256" key="2">
    <source>
        <dbReference type="ARBA" id="ARBA00022448"/>
    </source>
</evidence>
<dbReference type="GO" id="GO:0015035">
    <property type="term" value="F:protein-disulfide reductase activity"/>
    <property type="evidence" value="ECO:0007669"/>
    <property type="project" value="UniProtKB-UniRule"/>
</dbReference>
<dbReference type="Gene3D" id="2.30.30.380">
    <property type="entry name" value="Zn-finger domain of Sec23/24"/>
    <property type="match status" value="1"/>
</dbReference>
<dbReference type="InterPro" id="IPR017937">
    <property type="entry name" value="Thioredoxin_CS"/>
</dbReference>
<dbReference type="GO" id="GO:0046872">
    <property type="term" value="F:metal ion binding"/>
    <property type="evidence" value="ECO:0007669"/>
    <property type="project" value="UniProtKB-KW"/>
</dbReference>
<evidence type="ECO:0000256" key="7">
    <source>
        <dbReference type="NCBIfam" id="TIGR01068"/>
    </source>
</evidence>
<dbReference type="SUPFAM" id="SSF52833">
    <property type="entry name" value="Thioredoxin-like"/>
    <property type="match status" value="1"/>
</dbReference>
<dbReference type="Proteomes" id="UP000509545">
    <property type="component" value="Chromosome"/>
</dbReference>
<dbReference type="KEGG" id="pbz:GN234_15750"/>
<evidence type="ECO:0000259" key="8">
    <source>
        <dbReference type="PROSITE" id="PS51352"/>
    </source>
</evidence>
<keyword evidence="6" id="KW-0676">Redox-active center</keyword>
<gene>
    <name evidence="9" type="primary">trxC</name>
    <name evidence="9" type="ORF">GN234_15750</name>
</gene>
<protein>
    <recommendedName>
        <fullName evidence="7">Thioredoxin</fullName>
    </recommendedName>
</protein>
<reference evidence="9 10" key="1">
    <citation type="submission" date="2020-02" db="EMBL/GenBank/DDBJ databases">
        <authorList>
            <person name="Liang J."/>
        </authorList>
    </citation>
    <scope>NUCLEOTIDE SEQUENCE [LARGE SCALE GENOMIC DNA]</scope>
    <source>
        <strain evidence="9 10">L22-9</strain>
    </source>
</reference>
<keyword evidence="2" id="KW-0813">Transport</keyword>
<dbReference type="InterPro" id="IPR049299">
    <property type="entry name" value="Thio2_N"/>
</dbReference>
<dbReference type="CDD" id="cd02947">
    <property type="entry name" value="TRX_family"/>
    <property type="match status" value="1"/>
</dbReference>
<evidence type="ECO:0000313" key="9">
    <source>
        <dbReference type="EMBL" id="QKS85997.1"/>
    </source>
</evidence>
<evidence type="ECO:0000256" key="4">
    <source>
        <dbReference type="ARBA" id="ARBA00022982"/>
    </source>
</evidence>
<comment type="similarity">
    <text evidence="1">Belongs to the thioredoxin family.</text>
</comment>
<dbReference type="PANTHER" id="PTHR45663:SF11">
    <property type="entry name" value="GEO12009P1"/>
    <property type="match status" value="1"/>
</dbReference>
<dbReference type="InterPro" id="IPR036249">
    <property type="entry name" value="Thioredoxin-like_sf"/>
</dbReference>
<dbReference type="PRINTS" id="PR00421">
    <property type="entry name" value="THIOREDOXIN"/>
</dbReference>